<evidence type="ECO:0000313" key="2">
    <source>
        <dbReference type="Proteomes" id="UP000231322"/>
    </source>
</evidence>
<reference evidence="1 2" key="1">
    <citation type="submission" date="2017-10" db="EMBL/GenBank/DDBJ databases">
        <title>Reclassification of Eubacterium combesii and discrepancies in the nomenclature of botulinum neurotoxin producing clostridia. Request for an Opinion.</title>
        <authorList>
            <person name="Dobritsa A.P."/>
            <person name="Kutumbaka K.K."/>
            <person name="Samadpour M."/>
        </authorList>
    </citation>
    <scope>NUCLEOTIDE SEQUENCE [LARGE SCALE GENOMIC DNA]</scope>
    <source>
        <strain evidence="1 2">DSM 20696</strain>
    </source>
</reference>
<dbReference type="Proteomes" id="UP000231322">
    <property type="component" value="Unassembled WGS sequence"/>
</dbReference>
<dbReference type="RefSeq" id="WP_099839612.1">
    <property type="nucleotide sequence ID" value="NZ_PEIK01000009.1"/>
</dbReference>
<dbReference type="SUPFAM" id="SSF48452">
    <property type="entry name" value="TPR-like"/>
    <property type="match status" value="1"/>
</dbReference>
<dbReference type="EMBL" id="PEIK01000009">
    <property type="protein sequence ID" value="PIH03742.1"/>
    <property type="molecule type" value="Genomic_DNA"/>
</dbReference>
<dbReference type="AlphaFoldDB" id="A0A2G7HHF5"/>
<dbReference type="InterPro" id="IPR036514">
    <property type="entry name" value="SGNH_hydro_sf"/>
</dbReference>
<proteinExistence type="predicted"/>
<evidence type="ECO:0008006" key="3">
    <source>
        <dbReference type="Google" id="ProtNLM"/>
    </source>
</evidence>
<dbReference type="Gene3D" id="3.40.50.1110">
    <property type="entry name" value="SGNH hydrolase"/>
    <property type="match status" value="1"/>
</dbReference>
<keyword evidence="2" id="KW-1185">Reference proteome</keyword>
<comment type="caution">
    <text evidence="1">The sequence shown here is derived from an EMBL/GenBank/DDBJ whole genome shotgun (WGS) entry which is preliminary data.</text>
</comment>
<evidence type="ECO:0000313" key="1">
    <source>
        <dbReference type="EMBL" id="PIH03742.1"/>
    </source>
</evidence>
<accession>A0A2G7HHF5</accession>
<organism evidence="1 2">
    <name type="scientific">Clostridium combesii</name>
    <dbReference type="NCBI Taxonomy" id="39481"/>
    <lineage>
        <taxon>Bacteria</taxon>
        <taxon>Bacillati</taxon>
        <taxon>Bacillota</taxon>
        <taxon>Clostridia</taxon>
        <taxon>Eubacteriales</taxon>
        <taxon>Clostridiaceae</taxon>
        <taxon>Clostridium</taxon>
    </lineage>
</organism>
<sequence>MENFYIKLNEIKSKIKGFIEKNQLDYAHRLIDNYISQIPDDIEIYSMKAVVLILEGNLVDAEKVLKLGLSINKNNFDLNYNLAYICEIQQRYYEALLFYIVAKENNNNYDMINEIENRISSIKELLGINNKNYDFILCGSNINKNILQSLKKIGNIKALIEINDLEVEKELVSIIKWNEIKNLNYDYMIITENDIERNKKITKRLEKYNVNFSKVYNYCDYDLPIEGFEYKLYDFFLKDKVELLVTGLSYAETGIDCKYLDIPAYNFALSSQDLFYDYNILKYLLQFKDKMSNLKYVIIGLSYYSFDYDLSKSSEAIRTHRYSEFIKDIHNYTSKLSIDINKSLYRTMHSKEDYNKMMLAQMNAVMYNENAEIQEYIAKHHAAMCHPETVKENKIIFKNYLELLKSINIKPIIVVFPTSNYHYKFFKDSVLKKRFYNILEEFSKEYNLKIFDYFKSDLFDYNDFWDYSHLNKNGAKKMTEILNNIILNK</sequence>
<name>A0A2G7HHF5_9CLOT</name>
<dbReference type="Gene3D" id="1.25.40.10">
    <property type="entry name" value="Tetratricopeptide repeat domain"/>
    <property type="match status" value="1"/>
</dbReference>
<dbReference type="SUPFAM" id="SSF52266">
    <property type="entry name" value="SGNH hydrolase"/>
    <property type="match status" value="1"/>
</dbReference>
<dbReference type="InterPro" id="IPR011990">
    <property type="entry name" value="TPR-like_helical_dom_sf"/>
</dbReference>
<gene>
    <name evidence="1" type="ORF">CS538_12160</name>
</gene>
<protein>
    <recommendedName>
        <fullName evidence="3">Tetratricopeptide repeat protein</fullName>
    </recommendedName>
</protein>